<gene>
    <name evidence="1" type="ORF">AAW01_09625</name>
</gene>
<protein>
    <submittedName>
        <fullName evidence="1">Uncharacterized protein</fullName>
    </submittedName>
</protein>
<keyword evidence="2" id="KW-1185">Reference proteome</keyword>
<dbReference type="AlphaFoldDB" id="A0A0G9MM39"/>
<dbReference type="PATRIC" id="fig|502682.8.peg.1966"/>
<organism evidence="1 2">
    <name type="scientific">Aurantiacibacter gangjinensis</name>
    <dbReference type="NCBI Taxonomy" id="502682"/>
    <lineage>
        <taxon>Bacteria</taxon>
        <taxon>Pseudomonadati</taxon>
        <taxon>Pseudomonadota</taxon>
        <taxon>Alphaproteobacteria</taxon>
        <taxon>Sphingomonadales</taxon>
        <taxon>Erythrobacteraceae</taxon>
        <taxon>Aurantiacibacter</taxon>
    </lineage>
</organism>
<evidence type="ECO:0000313" key="1">
    <source>
        <dbReference type="EMBL" id="KLE31755.1"/>
    </source>
</evidence>
<dbReference type="InterPro" id="IPR021354">
    <property type="entry name" value="DUF2975"/>
</dbReference>
<dbReference type="Proteomes" id="UP000053070">
    <property type="component" value="Unassembled WGS sequence"/>
</dbReference>
<comment type="caution">
    <text evidence="1">The sequence shown here is derived from an EMBL/GenBank/DDBJ whole genome shotgun (WGS) entry which is preliminary data.</text>
</comment>
<dbReference type="KEGG" id="egn:BMF35_a0929"/>
<sequence>MANRVKDPLLVVGKVLASTLKTLSALAGGIFLLLIPIAVLVSQGVITGFLDGPDRPIIVMHPVPGITLAFVLALFCTALFLFFGRLRALIGSVADGDPFTPENARRLTLMAWLALGVQVLATAVAMLREHLASLALDVPARGFFLDWGREDIVGMMMVIVLFILARVFKHGAAMREDLEGTV</sequence>
<dbReference type="OrthoDB" id="7349915at2"/>
<dbReference type="EMBL" id="LBHC01000002">
    <property type="protein sequence ID" value="KLE31755.1"/>
    <property type="molecule type" value="Genomic_DNA"/>
</dbReference>
<dbReference type="Pfam" id="PF11188">
    <property type="entry name" value="DUF2975"/>
    <property type="match status" value="1"/>
</dbReference>
<reference evidence="1 2" key="1">
    <citation type="submission" date="2015-04" db="EMBL/GenBank/DDBJ databases">
        <title>The draft genome sequence of Erythrobacr gangjinensis K7-2.</title>
        <authorList>
            <person name="Zhuang L."/>
            <person name="Liu Y."/>
            <person name="Shao Z."/>
        </authorList>
    </citation>
    <scope>NUCLEOTIDE SEQUENCE [LARGE SCALE GENOMIC DNA]</scope>
    <source>
        <strain evidence="1 2">K7-2</strain>
    </source>
</reference>
<dbReference type="STRING" id="502682.BMF35_a0929"/>
<proteinExistence type="predicted"/>
<accession>A0A0G9MM39</accession>
<evidence type="ECO:0000313" key="2">
    <source>
        <dbReference type="Proteomes" id="UP000053070"/>
    </source>
</evidence>
<name>A0A0G9MM39_9SPHN</name>